<sequence>MHAASLGHCKSRRIQLRGNCEERQPWSSKVREPPATSLPTHNHNTDTIYGGRHDIQRIFSSELGMGVEARVRSKRRRNDKKDKEVWQKDFMLDRTISLEPTTTYTKQPQPQPTTLKTFQQKCKITGPRLGSVITIKATQSLRDHLPNEPHCEMWSSKLTQGDASNFEEI</sequence>
<protein>
    <submittedName>
        <fullName evidence="2">Uncharacterized protein</fullName>
    </submittedName>
</protein>
<proteinExistence type="predicted"/>
<gene>
    <name evidence="2" type="ORF">AC579_51</name>
</gene>
<keyword evidence="3" id="KW-1185">Reference proteome</keyword>
<dbReference type="EMBL" id="LFZO01000188">
    <property type="protein sequence ID" value="KXT11639.1"/>
    <property type="molecule type" value="Genomic_DNA"/>
</dbReference>
<dbReference type="Proteomes" id="UP000073492">
    <property type="component" value="Unassembled WGS sequence"/>
</dbReference>
<name>A0A139IAH0_9PEZI</name>
<feature type="region of interest" description="Disordered" evidence="1">
    <location>
        <begin position="20"/>
        <end position="49"/>
    </location>
</feature>
<accession>A0A139IAH0</accession>
<evidence type="ECO:0000256" key="1">
    <source>
        <dbReference type="SAM" id="MobiDB-lite"/>
    </source>
</evidence>
<dbReference type="AlphaFoldDB" id="A0A139IAH0"/>
<comment type="caution">
    <text evidence="2">The sequence shown here is derived from an EMBL/GenBank/DDBJ whole genome shotgun (WGS) entry which is preliminary data.</text>
</comment>
<reference evidence="2 3" key="1">
    <citation type="submission" date="2015-07" db="EMBL/GenBank/DDBJ databases">
        <title>Comparative genomics of the Sigatoka disease complex on banana suggests a link between parallel evolutionary changes in Pseudocercospora fijiensis and Pseudocercospora eumusae and increased virulence on the banana host.</title>
        <authorList>
            <person name="Chang T.-C."/>
            <person name="Salvucci A."/>
            <person name="Crous P.W."/>
            <person name="Stergiopoulos I."/>
        </authorList>
    </citation>
    <scope>NUCLEOTIDE SEQUENCE [LARGE SCALE GENOMIC DNA]</scope>
    <source>
        <strain evidence="2 3">CBS 116634</strain>
    </source>
</reference>
<feature type="compositionally biased region" description="Polar residues" evidence="1">
    <location>
        <begin position="37"/>
        <end position="47"/>
    </location>
</feature>
<organism evidence="2 3">
    <name type="scientific">Pseudocercospora musae</name>
    <dbReference type="NCBI Taxonomy" id="113226"/>
    <lineage>
        <taxon>Eukaryota</taxon>
        <taxon>Fungi</taxon>
        <taxon>Dikarya</taxon>
        <taxon>Ascomycota</taxon>
        <taxon>Pezizomycotina</taxon>
        <taxon>Dothideomycetes</taxon>
        <taxon>Dothideomycetidae</taxon>
        <taxon>Mycosphaerellales</taxon>
        <taxon>Mycosphaerellaceae</taxon>
        <taxon>Pseudocercospora</taxon>
    </lineage>
</organism>
<evidence type="ECO:0000313" key="3">
    <source>
        <dbReference type="Proteomes" id="UP000073492"/>
    </source>
</evidence>
<feature type="compositionally biased region" description="Basic and acidic residues" evidence="1">
    <location>
        <begin position="20"/>
        <end position="32"/>
    </location>
</feature>
<evidence type="ECO:0000313" key="2">
    <source>
        <dbReference type="EMBL" id="KXT11639.1"/>
    </source>
</evidence>